<dbReference type="EMBL" id="JAFBXF010000003">
    <property type="protein sequence ID" value="MBM2416498.1"/>
    <property type="molecule type" value="Genomic_DNA"/>
</dbReference>
<keyword evidence="5" id="KW-1185">Reference proteome</keyword>
<dbReference type="InterPro" id="IPR003795">
    <property type="entry name" value="DUF192"/>
</dbReference>
<reference evidence="2 5" key="1">
    <citation type="submission" date="2021-01" db="EMBL/GenBank/DDBJ databases">
        <title>Diatom-associated Roseobacters Show Island Model of Population Structure.</title>
        <authorList>
            <person name="Qu L."/>
            <person name="Feng X."/>
            <person name="Chen Y."/>
            <person name="Li L."/>
            <person name="Wang X."/>
            <person name="Hu Z."/>
            <person name="Wang H."/>
            <person name="Luo H."/>
        </authorList>
    </citation>
    <scope>NUCLEOTIDE SEQUENCE</scope>
    <source>
        <strain evidence="3 5">CC28-63</strain>
        <strain evidence="2">CC28-69</strain>
    </source>
</reference>
<organism evidence="2 4">
    <name type="scientific">Marivita cryptomonadis</name>
    <dbReference type="NCBI Taxonomy" id="505252"/>
    <lineage>
        <taxon>Bacteria</taxon>
        <taxon>Pseudomonadati</taxon>
        <taxon>Pseudomonadota</taxon>
        <taxon>Alphaproteobacteria</taxon>
        <taxon>Rhodobacterales</taxon>
        <taxon>Roseobacteraceae</taxon>
        <taxon>Marivita</taxon>
    </lineage>
</organism>
<dbReference type="Pfam" id="PF02643">
    <property type="entry name" value="DUF192"/>
    <property type="match status" value="1"/>
</dbReference>
<dbReference type="Proteomes" id="UP000809440">
    <property type="component" value="Unassembled WGS sequence"/>
</dbReference>
<accession>A0A9Q2NW60</accession>
<gene>
    <name evidence="2" type="ORF">JQX41_05930</name>
    <name evidence="3" type="ORF">JQX48_05935</name>
</gene>
<dbReference type="PANTHER" id="PTHR37953:SF1">
    <property type="entry name" value="UPF0127 PROTEIN MJ1496"/>
    <property type="match status" value="1"/>
</dbReference>
<feature type="signal peptide" evidence="1">
    <location>
        <begin position="1"/>
        <end position="20"/>
    </location>
</feature>
<evidence type="ECO:0000313" key="5">
    <source>
        <dbReference type="Proteomes" id="UP000809440"/>
    </source>
</evidence>
<dbReference type="AlphaFoldDB" id="A0A9Q2NW60"/>
<dbReference type="InterPro" id="IPR038695">
    <property type="entry name" value="Saro_0823-like_sf"/>
</dbReference>
<evidence type="ECO:0000313" key="2">
    <source>
        <dbReference type="EMBL" id="MBM2411830.1"/>
    </source>
</evidence>
<evidence type="ECO:0000313" key="4">
    <source>
        <dbReference type="Proteomes" id="UP000755667"/>
    </source>
</evidence>
<evidence type="ECO:0000256" key="1">
    <source>
        <dbReference type="SAM" id="SignalP"/>
    </source>
</evidence>
<feature type="chain" id="PRO_5040486523" evidence="1">
    <location>
        <begin position="21"/>
        <end position="159"/>
    </location>
</feature>
<evidence type="ECO:0000313" key="3">
    <source>
        <dbReference type="EMBL" id="MBM2416498.1"/>
    </source>
</evidence>
<sequence>MGKWCVLSVFFAYATASAVAAETQCQEDVVYLRGDWGSARVSVDIADTPELRSRGLMFVENMPAMQGMLFVYEREQPVSFWMKNTLIPLDMIFADASGVVQRVHENAIPGDLTGIPGGSEIQFVLEINAGMADRLGIDAGTEMRHPSISDDTAAWPCAS</sequence>
<protein>
    <submittedName>
        <fullName evidence="2">DUF192 domain-containing protein</fullName>
    </submittedName>
</protein>
<dbReference type="OrthoDB" id="9808290at2"/>
<name>A0A9Q2NW60_9RHOB</name>
<dbReference type="Proteomes" id="UP000755667">
    <property type="component" value="Unassembled WGS sequence"/>
</dbReference>
<dbReference type="PANTHER" id="PTHR37953">
    <property type="entry name" value="UPF0127 PROTEIN MJ1496"/>
    <property type="match status" value="1"/>
</dbReference>
<comment type="caution">
    <text evidence="2">The sequence shown here is derived from an EMBL/GenBank/DDBJ whole genome shotgun (WGS) entry which is preliminary data.</text>
</comment>
<keyword evidence="1" id="KW-0732">Signal</keyword>
<proteinExistence type="predicted"/>
<dbReference type="Gene3D" id="2.60.120.1140">
    <property type="entry name" value="Protein of unknown function DUF192"/>
    <property type="match status" value="1"/>
</dbReference>
<dbReference type="EMBL" id="JAFBXE010000003">
    <property type="protein sequence ID" value="MBM2411830.1"/>
    <property type="molecule type" value="Genomic_DNA"/>
</dbReference>